<dbReference type="RefSeq" id="WP_284058285.1">
    <property type="nucleotide sequence ID" value="NZ_JAMSLR010000016.1"/>
</dbReference>
<sequence length="104" mass="12174">MATSAPLTTDIETELEMFAHAIADLYRLQEDWDGDPNDPWHYSEMLAWRRNLTRLERYLDGPYRTGQMTPEQVARYRALLVRLKEALPIIERLGFPKPTISLEP</sequence>
<reference evidence="1" key="1">
    <citation type="submission" date="2022-06" db="EMBL/GenBank/DDBJ databases">
        <title>CFH 74404 Thermomicrobiaceae sp.</title>
        <authorList>
            <person name="Ming H."/>
            <person name="Li W.-J."/>
            <person name="Zhao Z."/>
        </authorList>
    </citation>
    <scope>NUCLEOTIDE SEQUENCE</scope>
    <source>
        <strain evidence="1">CFH 74404</strain>
    </source>
</reference>
<accession>A0AA42BB43</accession>
<organism evidence="1 2">
    <name type="scientific">Thermalbibacter longus</name>
    <dbReference type="NCBI Taxonomy" id="2951981"/>
    <lineage>
        <taxon>Bacteria</taxon>
        <taxon>Pseudomonadati</taxon>
        <taxon>Thermomicrobiota</taxon>
        <taxon>Thermomicrobia</taxon>
        <taxon>Thermomicrobiales</taxon>
        <taxon>Thermomicrobiaceae</taxon>
        <taxon>Thermalbibacter</taxon>
    </lineage>
</organism>
<keyword evidence="2" id="KW-1185">Reference proteome</keyword>
<name>A0AA42BB43_9BACT</name>
<evidence type="ECO:0000313" key="2">
    <source>
        <dbReference type="Proteomes" id="UP001165306"/>
    </source>
</evidence>
<dbReference type="AlphaFoldDB" id="A0AA42BB43"/>
<gene>
    <name evidence="1" type="ORF">NET02_15215</name>
</gene>
<evidence type="ECO:0000313" key="1">
    <source>
        <dbReference type="EMBL" id="MCM8750497.1"/>
    </source>
</evidence>
<protein>
    <submittedName>
        <fullName evidence="1">Uncharacterized protein</fullName>
    </submittedName>
</protein>
<dbReference type="EMBL" id="JAMSLR010000016">
    <property type="protein sequence ID" value="MCM8750497.1"/>
    <property type="molecule type" value="Genomic_DNA"/>
</dbReference>
<dbReference type="Proteomes" id="UP001165306">
    <property type="component" value="Unassembled WGS sequence"/>
</dbReference>
<comment type="caution">
    <text evidence="1">The sequence shown here is derived from an EMBL/GenBank/DDBJ whole genome shotgun (WGS) entry which is preliminary data.</text>
</comment>
<proteinExistence type="predicted"/>